<dbReference type="AlphaFoldDB" id="A0A544QRK2"/>
<dbReference type="RefSeq" id="WP_142442717.1">
    <property type="nucleotide sequence ID" value="NZ_SESI01000001.1"/>
</dbReference>
<feature type="transmembrane region" description="Helical" evidence="1">
    <location>
        <begin position="21"/>
        <end position="45"/>
    </location>
</feature>
<gene>
    <name evidence="2" type="ORF">EWF95_03755</name>
</gene>
<dbReference type="OrthoDB" id="343119at2157"/>
<keyword evidence="1" id="KW-0812">Transmembrane</keyword>
<accession>A0A544QRK2</accession>
<keyword evidence="1" id="KW-1133">Transmembrane helix</keyword>
<evidence type="ECO:0000313" key="3">
    <source>
        <dbReference type="Proteomes" id="UP000315385"/>
    </source>
</evidence>
<dbReference type="Proteomes" id="UP000315385">
    <property type="component" value="Unassembled WGS sequence"/>
</dbReference>
<feature type="transmembrane region" description="Helical" evidence="1">
    <location>
        <begin position="126"/>
        <end position="155"/>
    </location>
</feature>
<dbReference type="EMBL" id="SESI01000001">
    <property type="protein sequence ID" value="TQQ82065.1"/>
    <property type="molecule type" value="Genomic_DNA"/>
</dbReference>
<sequence>MSRLTTRLGRRLPTRRSDLRLVGRTLRLVLSIPAYAVFALLAAWLSLTLFALSQNLTLTADLIVGGSLPLADRIVLVVEQYPFIGTTYGVVDGIALLVVVTLVGSNLALVAYHVREHDLSAAGSGGSAVGVLLGILGAGCAACGSAVLLGVLSLFGASGLVLLLPLGGLELSLLAVVALLVSTYWLADGMRGGEIRGCPVAIE</sequence>
<feature type="transmembrane region" description="Helical" evidence="1">
    <location>
        <begin position="94"/>
        <end position="114"/>
    </location>
</feature>
<organism evidence="2 3">
    <name type="scientific">Halonotius roseus</name>
    <dbReference type="NCBI Taxonomy" id="2511997"/>
    <lineage>
        <taxon>Archaea</taxon>
        <taxon>Methanobacteriati</taxon>
        <taxon>Methanobacteriota</taxon>
        <taxon>Stenosarchaea group</taxon>
        <taxon>Halobacteria</taxon>
        <taxon>Halobacteriales</taxon>
        <taxon>Haloferacaceae</taxon>
        <taxon>Halonotius</taxon>
    </lineage>
</organism>
<evidence type="ECO:0000313" key="2">
    <source>
        <dbReference type="EMBL" id="TQQ82065.1"/>
    </source>
</evidence>
<feature type="transmembrane region" description="Helical" evidence="1">
    <location>
        <begin position="161"/>
        <end position="187"/>
    </location>
</feature>
<name>A0A544QRK2_9EURY</name>
<protein>
    <submittedName>
        <fullName evidence="2">Uncharacterized protein</fullName>
    </submittedName>
</protein>
<proteinExistence type="predicted"/>
<evidence type="ECO:0000256" key="1">
    <source>
        <dbReference type="SAM" id="Phobius"/>
    </source>
</evidence>
<keyword evidence="1" id="KW-0472">Membrane</keyword>
<keyword evidence="3" id="KW-1185">Reference proteome</keyword>
<reference evidence="2 3" key="1">
    <citation type="submission" date="2019-02" db="EMBL/GenBank/DDBJ databases">
        <title>Halonotius sp. a new haloqrchaeon isolated from saline water.</title>
        <authorList>
            <person name="Duran-Viseras A."/>
            <person name="Sanchez-Porro C."/>
            <person name="Ventosa A."/>
        </authorList>
    </citation>
    <scope>NUCLEOTIDE SEQUENCE [LARGE SCALE GENOMIC DNA]</scope>
    <source>
        <strain evidence="2 3">F9-27</strain>
    </source>
</reference>
<comment type="caution">
    <text evidence="2">The sequence shown here is derived from an EMBL/GenBank/DDBJ whole genome shotgun (WGS) entry which is preliminary data.</text>
</comment>